<accession>A0A8A4TVM6</accession>
<dbReference type="KEGG" id="scor:J3U87_33795"/>
<dbReference type="Proteomes" id="UP000663929">
    <property type="component" value="Chromosome"/>
</dbReference>
<name>A0A8A4TVM6_SULCO</name>
<sequence length="49" mass="5298">MSDTAAVNTAHSCDTLVVYCLQHARGQVEDVANRFASPCSKIFAWIAKA</sequence>
<evidence type="ECO:0000313" key="2">
    <source>
        <dbReference type="Proteomes" id="UP000663929"/>
    </source>
</evidence>
<protein>
    <submittedName>
        <fullName evidence="1">Uncharacterized protein</fullName>
    </submittedName>
</protein>
<dbReference type="RefSeq" id="WP_237380404.1">
    <property type="nucleotide sequence ID" value="NZ_CP071793.1"/>
</dbReference>
<organism evidence="1 2">
    <name type="scientific">Sulfidibacter corallicola</name>
    <dbReference type="NCBI Taxonomy" id="2818388"/>
    <lineage>
        <taxon>Bacteria</taxon>
        <taxon>Pseudomonadati</taxon>
        <taxon>Acidobacteriota</taxon>
        <taxon>Holophagae</taxon>
        <taxon>Acanthopleuribacterales</taxon>
        <taxon>Acanthopleuribacteraceae</taxon>
        <taxon>Sulfidibacter</taxon>
    </lineage>
</organism>
<proteinExistence type="predicted"/>
<keyword evidence="2" id="KW-1185">Reference proteome</keyword>
<evidence type="ECO:0000313" key="1">
    <source>
        <dbReference type="EMBL" id="QTD50585.1"/>
    </source>
</evidence>
<dbReference type="EMBL" id="CP071793">
    <property type="protein sequence ID" value="QTD50585.1"/>
    <property type="molecule type" value="Genomic_DNA"/>
</dbReference>
<reference evidence="1" key="1">
    <citation type="submission" date="2021-03" db="EMBL/GenBank/DDBJ databases">
        <title>Acanthopleuribacteraceae sp. M133.</title>
        <authorList>
            <person name="Wang G."/>
        </authorList>
    </citation>
    <scope>NUCLEOTIDE SEQUENCE</scope>
    <source>
        <strain evidence="1">M133</strain>
    </source>
</reference>
<gene>
    <name evidence="1" type="ORF">J3U87_33795</name>
</gene>
<dbReference type="AlphaFoldDB" id="A0A8A4TVM6"/>